<keyword evidence="3" id="KW-1133">Transmembrane helix</keyword>
<evidence type="ECO:0000256" key="3">
    <source>
        <dbReference type="SAM" id="Phobius"/>
    </source>
</evidence>
<accession>A0ABT9UBR2</accession>
<keyword evidence="2 3" id="KW-0472">Membrane</keyword>
<evidence type="ECO:0000256" key="2">
    <source>
        <dbReference type="ARBA" id="ARBA00023136"/>
    </source>
</evidence>
<proteinExistence type="inferred from homology"/>
<keyword evidence="3" id="KW-0812">Transmembrane</keyword>
<evidence type="ECO:0000256" key="1">
    <source>
        <dbReference type="ARBA" id="ARBA00005278"/>
    </source>
</evidence>
<evidence type="ECO:0000313" key="5">
    <source>
        <dbReference type="Proteomes" id="UP001229346"/>
    </source>
</evidence>
<feature type="transmembrane region" description="Helical" evidence="3">
    <location>
        <begin position="285"/>
        <end position="304"/>
    </location>
</feature>
<dbReference type="PANTHER" id="PTHR22550:SF5">
    <property type="entry name" value="LEUCINE ZIPPER PROTEIN 4"/>
    <property type="match status" value="1"/>
</dbReference>
<evidence type="ECO:0000313" key="4">
    <source>
        <dbReference type="EMBL" id="MDQ0116140.1"/>
    </source>
</evidence>
<dbReference type="PANTHER" id="PTHR22550">
    <property type="entry name" value="SPORE GERMINATION PROTEIN"/>
    <property type="match status" value="1"/>
</dbReference>
<feature type="transmembrane region" description="Helical" evidence="3">
    <location>
        <begin position="354"/>
        <end position="370"/>
    </location>
</feature>
<dbReference type="Proteomes" id="UP001229346">
    <property type="component" value="Unassembled WGS sequence"/>
</dbReference>
<dbReference type="InterPro" id="IPR004995">
    <property type="entry name" value="Spore_Ger"/>
</dbReference>
<protein>
    <submittedName>
        <fullName evidence="4">Spore germination protein KA</fullName>
    </submittedName>
</protein>
<dbReference type="EMBL" id="JAUSSU010000016">
    <property type="protein sequence ID" value="MDQ0116140.1"/>
    <property type="molecule type" value="Genomic_DNA"/>
</dbReference>
<feature type="transmembrane region" description="Helical" evidence="3">
    <location>
        <begin position="408"/>
        <end position="432"/>
    </location>
</feature>
<sequence length="490" mass="54424">MEQLKRELGESSDIMMQEIELGKNGQLLSVILYTDGLADKNVINGSIMGTLLSERFNESIEAVTERTELLPLSKPFFQSMGDNTVIEDFETLYNSLLTGETILLFNGYVNGLSISTQSWKERSITLPTSQSAVRGPQEGFTETLRTNTAMIRRKINDPNLWLETMQIGRVTKTEVAFMYMKGIVKDEIVEEVRARLERIDIDGILESGYIEELIQDEAYSPFPTINNTERPDTAAAQLLEGRVVILVDGTPFVLVVPMLFIAFFQTAEDYYHRADISTLLRIIRFVSFFIAMVGPAVYIAVTTFHQELIPTQLLISLAAQREGVPFPAFIEGLMMEVTFEILREAGIRMPKTVGQALSIVGTLVIGQAAVEAGIVSASMVIVVSITAIASFVIPAYGMSISIRMIRFVFMGLAASFGIYGIVVALIALVIHLCTIRSFGIPYLSPFAPFVTGDHKDTIFRLPHWALSTRPKFISQNHVRKQGSKPSKPKS</sequence>
<keyword evidence="5" id="KW-1185">Reference proteome</keyword>
<dbReference type="Pfam" id="PF03323">
    <property type="entry name" value="GerA"/>
    <property type="match status" value="1"/>
</dbReference>
<organism evidence="4 5">
    <name type="scientific">Paenibacillus harenae</name>
    <dbReference type="NCBI Taxonomy" id="306543"/>
    <lineage>
        <taxon>Bacteria</taxon>
        <taxon>Bacillati</taxon>
        <taxon>Bacillota</taxon>
        <taxon>Bacilli</taxon>
        <taxon>Bacillales</taxon>
        <taxon>Paenibacillaceae</taxon>
        <taxon>Paenibacillus</taxon>
    </lineage>
</organism>
<dbReference type="InterPro" id="IPR050768">
    <property type="entry name" value="UPF0353/GerABKA_families"/>
</dbReference>
<name>A0ABT9UBR2_PAEHA</name>
<feature type="transmembrane region" description="Helical" evidence="3">
    <location>
        <begin position="243"/>
        <end position="264"/>
    </location>
</feature>
<dbReference type="PIRSF" id="PIRSF005690">
    <property type="entry name" value="GerBA"/>
    <property type="match status" value="1"/>
</dbReference>
<feature type="transmembrane region" description="Helical" evidence="3">
    <location>
        <begin position="376"/>
        <end position="396"/>
    </location>
</feature>
<gene>
    <name evidence="4" type="ORF">J2T15_005616</name>
</gene>
<reference evidence="4 5" key="1">
    <citation type="submission" date="2023-07" db="EMBL/GenBank/DDBJ databases">
        <title>Sorghum-associated microbial communities from plants grown in Nebraska, USA.</title>
        <authorList>
            <person name="Schachtman D."/>
        </authorList>
    </citation>
    <scope>NUCLEOTIDE SEQUENCE [LARGE SCALE GENOMIC DNA]</scope>
    <source>
        <strain evidence="4 5">CC482</strain>
    </source>
</reference>
<comment type="caution">
    <text evidence="4">The sequence shown here is derived from an EMBL/GenBank/DDBJ whole genome shotgun (WGS) entry which is preliminary data.</text>
</comment>
<comment type="similarity">
    <text evidence="1">Belongs to the GerABKA family.</text>
</comment>